<dbReference type="GO" id="GO:0006508">
    <property type="term" value="P:proteolysis"/>
    <property type="evidence" value="ECO:0007669"/>
    <property type="project" value="UniProtKB-KW"/>
</dbReference>
<dbReference type="Pfam" id="PF00326">
    <property type="entry name" value="Peptidase_S9"/>
    <property type="match status" value="1"/>
</dbReference>
<name>G7E6E6_MIXOS</name>
<evidence type="ECO:0000256" key="11">
    <source>
        <dbReference type="ARBA" id="ARBA00023136"/>
    </source>
</evidence>
<keyword evidence="7" id="KW-0378">Hydrolase</keyword>
<keyword evidence="18" id="KW-1185">Reference proteome</keyword>
<dbReference type="OrthoDB" id="16520at2759"/>
<evidence type="ECO:0000256" key="14">
    <source>
        <dbReference type="SAM" id="Phobius"/>
    </source>
</evidence>
<dbReference type="InterPro" id="IPR002471">
    <property type="entry name" value="Pept_S9_AS"/>
</dbReference>
<protein>
    <recommendedName>
        <fullName evidence="19">Dipeptidyl-aminopeptidase B</fullName>
    </recommendedName>
</protein>
<dbReference type="InterPro" id="IPR050278">
    <property type="entry name" value="Serine_Prot_S9B/DPPIV"/>
</dbReference>
<keyword evidence="10 14" id="KW-1133">Transmembrane helix</keyword>
<feature type="domain" description="Peptidase S9 prolyl oligopeptidase catalytic" evidence="15">
    <location>
        <begin position="751"/>
        <end position="950"/>
    </location>
</feature>
<reference evidence="17 18" key="1">
    <citation type="journal article" date="2011" name="J. Gen. Appl. Microbiol.">
        <title>Draft genome sequencing of the enigmatic basidiomycete Mixia osmundae.</title>
        <authorList>
            <person name="Nishida H."/>
            <person name="Nagatsuka Y."/>
            <person name="Sugiyama J."/>
        </authorList>
    </citation>
    <scope>NUCLEOTIDE SEQUENCE [LARGE SCALE GENOMIC DNA]</scope>
    <source>
        <strain evidence="18">CBS 9802 / IAM 14324 / JCM 22182 / KY 12970</strain>
    </source>
</reference>
<evidence type="ECO:0000256" key="3">
    <source>
        <dbReference type="ARBA" id="ARBA00022438"/>
    </source>
</evidence>
<evidence type="ECO:0000313" key="17">
    <source>
        <dbReference type="EMBL" id="GAA98406.1"/>
    </source>
</evidence>
<evidence type="ECO:0000256" key="4">
    <source>
        <dbReference type="ARBA" id="ARBA00022554"/>
    </source>
</evidence>
<keyword evidence="6 14" id="KW-0812">Transmembrane</keyword>
<dbReference type="eggNOG" id="KOG2100">
    <property type="taxonomic scope" value="Eukaryota"/>
</dbReference>
<evidence type="ECO:0000259" key="16">
    <source>
        <dbReference type="Pfam" id="PF00930"/>
    </source>
</evidence>
<proteinExistence type="inferred from homology"/>
<dbReference type="Pfam" id="PF00930">
    <property type="entry name" value="DPPIV_N"/>
    <property type="match status" value="1"/>
</dbReference>
<dbReference type="InterPro" id="IPR001375">
    <property type="entry name" value="Peptidase_S9_cat"/>
</dbReference>
<comment type="similarity">
    <text evidence="2">Belongs to the peptidase S9B family.</text>
</comment>
<dbReference type="GO" id="GO:0004252">
    <property type="term" value="F:serine-type endopeptidase activity"/>
    <property type="evidence" value="ECO:0007669"/>
    <property type="project" value="InterPro"/>
</dbReference>
<organism evidence="17 18">
    <name type="scientific">Mixia osmundae (strain CBS 9802 / IAM 14324 / JCM 22182 / KY 12970)</name>
    <dbReference type="NCBI Taxonomy" id="764103"/>
    <lineage>
        <taxon>Eukaryota</taxon>
        <taxon>Fungi</taxon>
        <taxon>Dikarya</taxon>
        <taxon>Basidiomycota</taxon>
        <taxon>Pucciniomycotina</taxon>
        <taxon>Mixiomycetes</taxon>
        <taxon>Mixiales</taxon>
        <taxon>Mixiaceae</taxon>
        <taxon>Mixia</taxon>
    </lineage>
</organism>
<keyword evidence="5" id="KW-0645">Protease</keyword>
<keyword evidence="8" id="KW-0720">Serine protease</keyword>
<feature type="compositionally biased region" description="Basic and acidic residues" evidence="13">
    <location>
        <begin position="17"/>
        <end position="36"/>
    </location>
</feature>
<keyword evidence="3" id="KW-0031">Aminopeptidase</keyword>
<keyword evidence="9" id="KW-0735">Signal-anchor</keyword>
<dbReference type="SUPFAM" id="SSF53474">
    <property type="entry name" value="alpha/beta-Hydrolases"/>
    <property type="match status" value="1"/>
</dbReference>
<feature type="transmembrane region" description="Helical" evidence="14">
    <location>
        <begin position="135"/>
        <end position="156"/>
    </location>
</feature>
<dbReference type="EMBL" id="BABT02000152">
    <property type="protein sequence ID" value="GAA98406.1"/>
    <property type="molecule type" value="Genomic_DNA"/>
</dbReference>
<dbReference type="InParanoid" id="G7E6E6"/>
<evidence type="ECO:0000256" key="6">
    <source>
        <dbReference type="ARBA" id="ARBA00022692"/>
    </source>
</evidence>
<evidence type="ECO:0008006" key="19">
    <source>
        <dbReference type="Google" id="ProtNLM"/>
    </source>
</evidence>
<sequence length="962" mass="107213">MKARRDSLTSDSSMADDESRSTSSDDRAPHAQDSKGHQAAALAHERIYTDDHEPAGGDRGVLALPDDEEKLLSGATPTSIVGTRKPRKPKRHVLFSSRKPLTLNSKPDIGYDALKDSEGLISNHLRPIRRGKRRFVVPAACTALFLITILLVAFFAGHARFISQNLYRGQAAGLRKITFDDALGGTFRPSRQYFSWLKEAGDGVFSYRTNEGGIELEDVKTNTTRSLVNGHDVRSSSGNRLAWQSFEVSSDMTCILFATDVTKLFRHSSYSNFWIHNITSKETYPLTKSSGEPTTSIAKWAPTGHAIAYVDAHDIYILPSAHPSASSDLIRLTTTGNETLFNGVPDWVYEEEIFSGPSTMWWSPDSRKLAWITFDEASVPEFTVPKYNPSQSEPGAKPYNDELVMRYPKPGFANPIANVHVFDIDVYDSVPLRPARPGSTTLDRTRIDSASFELGLDDPFTPDDKLIMSVSWIGESELLVKQSNRISNRLKVGYYDLSNAHRHAGSQYIHGRVIRSVDYAQLDGGWVEPGQTVHALTTDRPGADHAPGYLDILDDEDGYRHIAYFSPSDSGEPIFLTTGPWEVVGSIASVDFERKLIYFVGAKPSIERHIYTVPLPSADALASLRTNGQRSVMTHISDTSQPGYHSISLSPYAGYYVIESAGPQVPWQELHSVDHGFIDTLEDNADLNRTLATFALPTRIFKTITINGFEMNVAECRPPNFDESGHRKYPVLFRPYGGPNSQTVAQRFEMGWHEYLAGSLGYVSVIVDARGTGWLGRKFRMPIRDQLGKLEIDDQIAAARLYSRERWSDSSKIGIWGWSYGGFLTAKAIEANSSVFSLGMAVAPVTDWRFYDSVYAERYMSTPMLNRAGYDTSAVTKMDGFKNAHFLLAHGSGDDNVHFLNTASLLDRLTWSGVRGFRFRMFTDADHSISLRNGYGELHHFLTDFLIEKWGDGTRKSASLLF</sequence>
<dbReference type="FunCoup" id="G7E6E6">
    <property type="interactions" value="83"/>
</dbReference>
<keyword evidence="11 14" id="KW-0472">Membrane</keyword>
<evidence type="ECO:0000256" key="5">
    <source>
        <dbReference type="ARBA" id="ARBA00022670"/>
    </source>
</evidence>
<dbReference type="GO" id="GO:0008239">
    <property type="term" value="F:dipeptidyl-peptidase activity"/>
    <property type="evidence" value="ECO:0007669"/>
    <property type="project" value="TreeGrafter"/>
</dbReference>
<evidence type="ECO:0000256" key="13">
    <source>
        <dbReference type="SAM" id="MobiDB-lite"/>
    </source>
</evidence>
<comment type="caution">
    <text evidence="17">The sequence shown here is derived from an EMBL/GenBank/DDBJ whole genome shotgun (WGS) entry which is preliminary data.</text>
</comment>
<dbReference type="AlphaFoldDB" id="G7E6E6"/>
<comment type="subcellular location">
    <subcellularLocation>
        <location evidence="1">Vacuole membrane</location>
        <topology evidence="1">Single-pass type II membrane protein</topology>
    </subcellularLocation>
</comment>
<dbReference type="FunFam" id="3.40.50.1820:FF:000003">
    <property type="entry name" value="Dipeptidyl peptidase 4"/>
    <property type="match status" value="1"/>
</dbReference>
<keyword evidence="4" id="KW-0926">Vacuole</keyword>
<dbReference type="Gene3D" id="2.140.10.30">
    <property type="entry name" value="Dipeptidylpeptidase IV, N-terminal domain"/>
    <property type="match status" value="1"/>
</dbReference>
<feature type="region of interest" description="Disordered" evidence="13">
    <location>
        <begin position="1"/>
        <end position="61"/>
    </location>
</feature>
<feature type="compositionally biased region" description="Basic and acidic residues" evidence="13">
    <location>
        <begin position="43"/>
        <end position="56"/>
    </location>
</feature>
<dbReference type="Gene3D" id="3.40.50.1820">
    <property type="entry name" value="alpha/beta hydrolase"/>
    <property type="match status" value="1"/>
</dbReference>
<evidence type="ECO:0000256" key="9">
    <source>
        <dbReference type="ARBA" id="ARBA00022968"/>
    </source>
</evidence>
<dbReference type="STRING" id="764103.G7E6E6"/>
<evidence type="ECO:0000256" key="10">
    <source>
        <dbReference type="ARBA" id="ARBA00022989"/>
    </source>
</evidence>
<dbReference type="PROSITE" id="PS00708">
    <property type="entry name" value="PRO_ENDOPEP_SER"/>
    <property type="match status" value="1"/>
</dbReference>
<dbReference type="GO" id="GO:0004177">
    <property type="term" value="F:aminopeptidase activity"/>
    <property type="evidence" value="ECO:0007669"/>
    <property type="project" value="UniProtKB-KW"/>
</dbReference>
<dbReference type="InterPro" id="IPR029058">
    <property type="entry name" value="AB_hydrolase_fold"/>
</dbReference>
<evidence type="ECO:0000256" key="8">
    <source>
        <dbReference type="ARBA" id="ARBA00022825"/>
    </source>
</evidence>
<dbReference type="PANTHER" id="PTHR11731">
    <property type="entry name" value="PROTEASE FAMILY S9B,C DIPEPTIDYL-PEPTIDASE IV-RELATED"/>
    <property type="match status" value="1"/>
</dbReference>
<evidence type="ECO:0000256" key="7">
    <source>
        <dbReference type="ARBA" id="ARBA00022801"/>
    </source>
</evidence>
<dbReference type="Proteomes" id="UP000009131">
    <property type="component" value="Unassembled WGS sequence"/>
</dbReference>
<evidence type="ECO:0000256" key="1">
    <source>
        <dbReference type="ARBA" id="ARBA00004576"/>
    </source>
</evidence>
<dbReference type="InterPro" id="IPR002469">
    <property type="entry name" value="Peptidase_S9B_N"/>
</dbReference>
<evidence type="ECO:0000259" key="15">
    <source>
        <dbReference type="Pfam" id="PF00326"/>
    </source>
</evidence>
<evidence type="ECO:0000256" key="2">
    <source>
        <dbReference type="ARBA" id="ARBA00006150"/>
    </source>
</evidence>
<accession>G7E6E6</accession>
<evidence type="ECO:0000313" key="18">
    <source>
        <dbReference type="Proteomes" id="UP000009131"/>
    </source>
</evidence>
<dbReference type="GO" id="GO:0005774">
    <property type="term" value="C:vacuolar membrane"/>
    <property type="evidence" value="ECO:0007669"/>
    <property type="project" value="UniProtKB-SubCell"/>
</dbReference>
<keyword evidence="12" id="KW-0325">Glycoprotein</keyword>
<gene>
    <name evidence="17" type="primary">Mo05092</name>
    <name evidence="17" type="ORF">E5Q_05092</name>
</gene>
<evidence type="ECO:0000256" key="12">
    <source>
        <dbReference type="ARBA" id="ARBA00023180"/>
    </source>
</evidence>
<dbReference type="PANTHER" id="PTHR11731:SF200">
    <property type="entry name" value="DIPEPTIDYL PEPTIDASE 10, ISOFORM B"/>
    <property type="match status" value="1"/>
</dbReference>
<dbReference type="SUPFAM" id="SSF82171">
    <property type="entry name" value="DPP6 N-terminal domain-like"/>
    <property type="match status" value="1"/>
</dbReference>
<dbReference type="GO" id="GO:0005886">
    <property type="term" value="C:plasma membrane"/>
    <property type="evidence" value="ECO:0007669"/>
    <property type="project" value="TreeGrafter"/>
</dbReference>
<dbReference type="HOGENOM" id="CLU_006105_0_0_1"/>
<reference evidence="17 18" key="2">
    <citation type="journal article" date="2012" name="Open Biol.">
        <title>Characteristics of nucleosomes and linker DNA regions on the genome of the basidiomycete Mixia osmundae revealed by mono- and dinucleosome mapping.</title>
        <authorList>
            <person name="Nishida H."/>
            <person name="Kondo S."/>
            <person name="Matsumoto T."/>
            <person name="Suzuki Y."/>
            <person name="Yoshikawa H."/>
            <person name="Taylor T.D."/>
            <person name="Sugiyama J."/>
        </authorList>
    </citation>
    <scope>NUCLEOTIDE SEQUENCE [LARGE SCALE GENOMIC DNA]</scope>
    <source>
        <strain evidence="18">CBS 9802 / IAM 14324 / JCM 22182 / KY 12970</strain>
    </source>
</reference>
<feature type="domain" description="Dipeptidylpeptidase IV N-terminal" evidence="16">
    <location>
        <begin position="249"/>
        <end position="667"/>
    </location>
</feature>